<dbReference type="Proteomes" id="UP000594771">
    <property type="component" value="Chromosome"/>
</dbReference>
<reference evidence="2" key="2">
    <citation type="submission" date="2022-09" db="EMBL/GenBank/DDBJ databases">
        <title>Aerococcus urinae taxonomy study.</title>
        <authorList>
            <person name="Christensen J."/>
            <person name="Senneby E."/>
        </authorList>
    </citation>
    <scope>NUCLEOTIDE SEQUENCE</scope>
    <source>
        <strain evidence="2">NLD-066-U95</strain>
    </source>
</reference>
<gene>
    <name evidence="3" type="ORF">I6G68_06970</name>
    <name evidence="2" type="ORF">ODY43_03360</name>
</gene>
<evidence type="ECO:0000313" key="5">
    <source>
        <dbReference type="Proteomes" id="UP001069145"/>
    </source>
</evidence>
<dbReference type="AlphaFoldDB" id="A0A109REA8"/>
<keyword evidence="1" id="KW-0175">Coiled coil</keyword>
<evidence type="ECO:0000313" key="4">
    <source>
        <dbReference type="Proteomes" id="UP000594771"/>
    </source>
</evidence>
<sequence length="201" mass="23005">MPTLQQIDRKFNTLLTRNKKLTTEYQSKLEKLKAQNAENKNNFAKAEEKADIDTALSLTKEANANEVTIRYLEKKLEELKEAPLVATSKELEAFEDQIKTEAESRLDELFKQLKAPLLEIKKLAEQSQEITNHADTLIHALVYDIGRLGAWGSNAYLKAKGESWRKPSENYYPRKSAAWIFDSIEERCSDELKELGLEAAE</sequence>
<reference evidence="3 4" key="1">
    <citation type="submission" date="2020-12" db="EMBL/GenBank/DDBJ databases">
        <title>FDA dAtabase for Regulatory Grade micrObial Sequences (FDA-ARGOS): Supporting development and validation of Infectious Disease Dx tests.</title>
        <authorList>
            <person name="Sproer C."/>
            <person name="Gronow S."/>
            <person name="Severitt S."/>
            <person name="Schroder I."/>
            <person name="Tallon L."/>
            <person name="Sadzewicz L."/>
            <person name="Zhao X."/>
            <person name="Boylan J."/>
            <person name="Ott S."/>
            <person name="Bowen H."/>
            <person name="Vavikolanu K."/>
            <person name="Mehta A."/>
            <person name="Aluvathingal J."/>
            <person name="Nadendla S."/>
            <person name="Lowell S."/>
            <person name="Myers T."/>
            <person name="Yan Y."/>
            <person name="Sichtig H."/>
        </authorList>
    </citation>
    <scope>NUCLEOTIDE SEQUENCE [LARGE SCALE GENOMIC DNA]</scope>
    <source>
        <strain evidence="3 4">FDAARGOS_911</strain>
    </source>
</reference>
<accession>A0A109REA8</accession>
<proteinExistence type="predicted"/>
<feature type="coiled-coil region" evidence="1">
    <location>
        <begin position="18"/>
        <end position="82"/>
    </location>
</feature>
<dbReference type="EMBL" id="JAOTML010000003">
    <property type="protein sequence ID" value="MCY3053018.1"/>
    <property type="molecule type" value="Genomic_DNA"/>
</dbReference>
<dbReference type="GeneID" id="35767503"/>
<keyword evidence="5" id="KW-1185">Reference proteome</keyword>
<protein>
    <submittedName>
        <fullName evidence="3">Uncharacterized protein</fullName>
    </submittedName>
</protein>
<organism evidence="3 4">
    <name type="scientific">Aerococcus urinae</name>
    <dbReference type="NCBI Taxonomy" id="1376"/>
    <lineage>
        <taxon>Bacteria</taxon>
        <taxon>Bacillati</taxon>
        <taxon>Bacillota</taxon>
        <taxon>Bacilli</taxon>
        <taxon>Lactobacillales</taxon>
        <taxon>Aerococcaceae</taxon>
        <taxon>Aerococcus</taxon>
    </lineage>
</organism>
<dbReference type="Proteomes" id="UP001069145">
    <property type="component" value="Unassembled WGS sequence"/>
</dbReference>
<name>A0A109REA8_9LACT</name>
<evidence type="ECO:0000256" key="1">
    <source>
        <dbReference type="SAM" id="Coils"/>
    </source>
</evidence>
<evidence type="ECO:0000313" key="2">
    <source>
        <dbReference type="EMBL" id="MCY3053018.1"/>
    </source>
</evidence>
<dbReference type="EMBL" id="CP065662">
    <property type="protein sequence ID" value="QPS01101.1"/>
    <property type="molecule type" value="Genomic_DNA"/>
</dbReference>
<evidence type="ECO:0000313" key="3">
    <source>
        <dbReference type="EMBL" id="QPS01101.1"/>
    </source>
</evidence>
<dbReference type="RefSeq" id="WP_060778040.1">
    <property type="nucleotide sequence ID" value="NZ_CAJHLF010000003.1"/>
</dbReference>
<dbReference type="KEGG" id="aun:AWM73_03075"/>